<reference evidence="10" key="1">
    <citation type="journal article" date="2018" name="Front. Microbiol.">
        <title>Genome-Based Analysis Reveals the Taxonomy and Diversity of the Family Idiomarinaceae.</title>
        <authorList>
            <person name="Liu Y."/>
            <person name="Lai Q."/>
            <person name="Shao Z."/>
        </authorList>
    </citation>
    <scope>NUCLEOTIDE SEQUENCE [LARGE SCALE GENOMIC DNA]</scope>
    <source>
        <strain evidence="10">F23</strain>
    </source>
</reference>
<evidence type="ECO:0000256" key="6">
    <source>
        <dbReference type="ARBA" id="ARBA00025643"/>
    </source>
</evidence>
<keyword evidence="7" id="KW-1005">Bacterial flagellum biogenesis</keyword>
<dbReference type="Gene3D" id="2.30.30.760">
    <property type="match status" value="1"/>
</dbReference>
<dbReference type="InterPro" id="IPR039246">
    <property type="entry name" value="Flagellar_FlgA"/>
</dbReference>
<evidence type="ECO:0000259" key="8">
    <source>
        <dbReference type="SMART" id="SM00858"/>
    </source>
</evidence>
<dbReference type="RefSeq" id="WP_110574333.1">
    <property type="nucleotide sequence ID" value="NZ_PIPV01000005.1"/>
</dbReference>
<evidence type="ECO:0000256" key="7">
    <source>
        <dbReference type="RuleBase" id="RU362063"/>
    </source>
</evidence>
<dbReference type="AlphaFoldDB" id="A0A432XYK4"/>
<dbReference type="Proteomes" id="UP000287330">
    <property type="component" value="Unassembled WGS sequence"/>
</dbReference>
<dbReference type="GO" id="GO:0042597">
    <property type="term" value="C:periplasmic space"/>
    <property type="evidence" value="ECO:0007669"/>
    <property type="project" value="UniProtKB-SubCell"/>
</dbReference>
<sequence>MIIRQTAIISSIFFILTSSLALSAEPASYNYKKLQQLANEFVQQQVTQPDNGRVEVVVNSLDPRMAPKLCSSAPAVSFARNSGLESYTTVEIQCTTGNQPWRTYVPVRIYQYQEVWSAAVPMSPGHLISDSDIRIAEIDINQVRANTFTDKALLVGARVKRRISAGDAIEARDTCLVCEGETVTIVATNKSLRITASGKALGDGLQGESVAVRNVRSNKSLEAVVTGLNEVTVNL</sequence>
<dbReference type="InterPro" id="IPR017585">
    <property type="entry name" value="SAF_FlgA"/>
</dbReference>
<comment type="similarity">
    <text evidence="2 7">Belongs to the FlgA family.</text>
</comment>
<name>A0A432XYK4_9GAMM</name>
<dbReference type="PANTHER" id="PTHR36307">
    <property type="entry name" value="FLAGELLA BASAL BODY P-RING FORMATION PROTEIN FLGA"/>
    <property type="match status" value="1"/>
</dbReference>
<dbReference type="InterPro" id="IPR013974">
    <property type="entry name" value="SAF"/>
</dbReference>
<keyword evidence="9" id="KW-0969">Cilium</keyword>
<keyword evidence="10" id="KW-1185">Reference proteome</keyword>
<dbReference type="Gene3D" id="3.90.1210.10">
    <property type="entry name" value="Antifreeze-like/N-acetylneuraminic acid synthase C-terminal domain"/>
    <property type="match status" value="1"/>
</dbReference>
<comment type="function">
    <text evidence="6 7">Involved in the assembly process of the P-ring formation. It may associate with FlgF on the rod constituting a structure essential for the P-ring assembly or may act as a modulator protein for the P-ring assembly.</text>
</comment>
<feature type="domain" description="SAF" evidence="8">
    <location>
        <begin position="113"/>
        <end position="175"/>
    </location>
</feature>
<comment type="caution">
    <text evidence="9">The sequence shown here is derived from an EMBL/GenBank/DDBJ whole genome shotgun (WGS) entry which is preliminary data.</text>
</comment>
<evidence type="ECO:0000256" key="4">
    <source>
        <dbReference type="ARBA" id="ARBA00022729"/>
    </source>
</evidence>
<protein>
    <recommendedName>
        <fullName evidence="3 7">Flagella basal body P-ring formation protein FlgA</fullName>
    </recommendedName>
</protein>
<proteinExistence type="inferred from homology"/>
<dbReference type="GO" id="GO:0044780">
    <property type="term" value="P:bacterial-type flagellum assembly"/>
    <property type="evidence" value="ECO:0007669"/>
    <property type="project" value="InterPro"/>
</dbReference>
<evidence type="ECO:0000256" key="5">
    <source>
        <dbReference type="ARBA" id="ARBA00022764"/>
    </source>
</evidence>
<evidence type="ECO:0000256" key="1">
    <source>
        <dbReference type="ARBA" id="ARBA00004418"/>
    </source>
</evidence>
<dbReference type="Pfam" id="PF17656">
    <property type="entry name" value="ChapFlgA_N"/>
    <property type="match status" value="1"/>
</dbReference>
<dbReference type="EMBL" id="PIPV01000005">
    <property type="protein sequence ID" value="RUO53777.1"/>
    <property type="molecule type" value="Genomic_DNA"/>
</dbReference>
<dbReference type="OrthoDB" id="5729023at2"/>
<keyword evidence="4 7" id="KW-0732">Signal</keyword>
<dbReference type="NCBIfam" id="TIGR03170">
    <property type="entry name" value="flgA_cterm"/>
    <property type="match status" value="1"/>
</dbReference>
<feature type="chain" id="PRO_5018809239" description="Flagella basal body P-ring formation protein FlgA" evidence="7">
    <location>
        <begin position="24"/>
        <end position="235"/>
    </location>
</feature>
<dbReference type="PANTHER" id="PTHR36307:SF1">
    <property type="entry name" value="FLAGELLA BASAL BODY P-RING FORMATION PROTEIN FLGA"/>
    <property type="match status" value="1"/>
</dbReference>
<accession>A0A432XYK4</accession>
<dbReference type="InterPro" id="IPR041231">
    <property type="entry name" value="FlgA_N"/>
</dbReference>
<dbReference type="CDD" id="cd11614">
    <property type="entry name" value="SAF_CpaB_FlgA_like"/>
    <property type="match status" value="1"/>
</dbReference>
<comment type="subcellular location">
    <subcellularLocation>
        <location evidence="1 7">Periplasm</location>
    </subcellularLocation>
</comment>
<feature type="signal peptide" evidence="7">
    <location>
        <begin position="1"/>
        <end position="23"/>
    </location>
</feature>
<dbReference type="SMART" id="SM00858">
    <property type="entry name" value="SAF"/>
    <property type="match status" value="1"/>
</dbReference>
<evidence type="ECO:0000256" key="3">
    <source>
        <dbReference type="ARBA" id="ARBA00014754"/>
    </source>
</evidence>
<evidence type="ECO:0000313" key="10">
    <source>
        <dbReference type="Proteomes" id="UP000287330"/>
    </source>
</evidence>
<keyword evidence="9" id="KW-0282">Flagellum</keyword>
<organism evidence="9 10">
    <name type="scientific">Idiomarina fontislapidosi</name>
    <dbReference type="NCBI Taxonomy" id="263723"/>
    <lineage>
        <taxon>Bacteria</taxon>
        <taxon>Pseudomonadati</taxon>
        <taxon>Pseudomonadota</taxon>
        <taxon>Gammaproteobacteria</taxon>
        <taxon>Alteromonadales</taxon>
        <taxon>Idiomarinaceae</taxon>
        <taxon>Idiomarina</taxon>
    </lineage>
</organism>
<keyword evidence="5 7" id="KW-0574">Periplasm</keyword>
<dbReference type="Pfam" id="PF13144">
    <property type="entry name" value="ChapFlgA"/>
    <property type="match status" value="1"/>
</dbReference>
<keyword evidence="9" id="KW-0966">Cell projection</keyword>
<evidence type="ECO:0000256" key="2">
    <source>
        <dbReference type="ARBA" id="ARBA00010474"/>
    </source>
</evidence>
<evidence type="ECO:0000313" key="9">
    <source>
        <dbReference type="EMBL" id="RUO53777.1"/>
    </source>
</evidence>
<gene>
    <name evidence="9" type="ORF">CWE25_07765</name>
</gene>